<comment type="subcellular location">
    <subcellularLocation>
        <location evidence="1">Membrane</location>
        <topology evidence="1">Multi-pass membrane protein</topology>
    </subcellularLocation>
</comment>
<dbReference type="Pfam" id="PF01733">
    <property type="entry name" value="Nucleoside_tran"/>
    <property type="match status" value="1"/>
</dbReference>
<feature type="transmembrane region" description="Helical" evidence="7">
    <location>
        <begin position="137"/>
        <end position="157"/>
    </location>
</feature>
<feature type="transmembrane region" description="Helical" evidence="7">
    <location>
        <begin position="213"/>
        <end position="235"/>
    </location>
</feature>
<gene>
    <name evidence="8" type="ORF">MYAM1_000862</name>
</gene>
<dbReference type="PANTHER" id="PTHR10332:SF88">
    <property type="entry name" value="EQUILIBRATIVE NUCLEOSIDE TRANSPORTER 1, ISOFORM A"/>
    <property type="match status" value="1"/>
</dbReference>
<evidence type="ECO:0000256" key="2">
    <source>
        <dbReference type="ARBA" id="ARBA00007965"/>
    </source>
</evidence>
<proteinExistence type="inferred from homology"/>
<evidence type="ECO:0000256" key="1">
    <source>
        <dbReference type="ARBA" id="ARBA00004141"/>
    </source>
</evidence>
<feature type="transmembrane region" description="Helical" evidence="7">
    <location>
        <begin position="284"/>
        <end position="307"/>
    </location>
</feature>
<feature type="transmembrane region" description="Helical" evidence="7">
    <location>
        <begin position="177"/>
        <end position="201"/>
    </location>
</feature>
<evidence type="ECO:0000313" key="9">
    <source>
        <dbReference type="Proteomes" id="UP001219567"/>
    </source>
</evidence>
<dbReference type="PRINTS" id="PR01130">
    <property type="entry name" value="DERENTRNSPRT"/>
</dbReference>
<dbReference type="PANTHER" id="PTHR10332">
    <property type="entry name" value="EQUILIBRATIVE NUCLEOSIDE TRANSPORTER"/>
    <property type="match status" value="1"/>
</dbReference>
<reference evidence="8 9" key="1">
    <citation type="submission" date="2023-03" db="EMBL/GenBank/DDBJ databases">
        <title>Mating type loci evolution in Malassezia.</title>
        <authorList>
            <person name="Coelho M.A."/>
        </authorList>
    </citation>
    <scope>NUCLEOTIDE SEQUENCE [LARGE SCALE GENOMIC DNA]</scope>
    <source>
        <strain evidence="8 9">CBS 9725</strain>
    </source>
</reference>
<keyword evidence="3" id="KW-0813">Transport</keyword>
<evidence type="ECO:0008006" key="10">
    <source>
        <dbReference type="Google" id="ProtNLM"/>
    </source>
</evidence>
<evidence type="ECO:0000313" key="8">
    <source>
        <dbReference type="EMBL" id="WFC98138.1"/>
    </source>
</evidence>
<evidence type="ECO:0000256" key="4">
    <source>
        <dbReference type="ARBA" id="ARBA00022692"/>
    </source>
</evidence>
<dbReference type="AlphaFoldDB" id="A0AAJ5YRW0"/>
<evidence type="ECO:0000256" key="3">
    <source>
        <dbReference type="ARBA" id="ARBA00022448"/>
    </source>
</evidence>
<feature type="transmembrane region" description="Helical" evidence="7">
    <location>
        <begin position="104"/>
        <end position="125"/>
    </location>
</feature>
<keyword evidence="9" id="KW-1185">Reference proteome</keyword>
<feature type="transmembrane region" description="Helical" evidence="7">
    <location>
        <begin position="36"/>
        <end position="56"/>
    </location>
</feature>
<keyword evidence="5 7" id="KW-1133">Transmembrane helix</keyword>
<keyword evidence="4 7" id="KW-0812">Transmembrane</keyword>
<accession>A0AAJ5YRW0</accession>
<keyword evidence="6 7" id="KW-0472">Membrane</keyword>
<dbReference type="GO" id="GO:0034257">
    <property type="term" value="F:nicotinamide riboside transmembrane transporter activity"/>
    <property type="evidence" value="ECO:0007669"/>
    <property type="project" value="TreeGrafter"/>
</dbReference>
<evidence type="ECO:0000256" key="5">
    <source>
        <dbReference type="ARBA" id="ARBA00022989"/>
    </source>
</evidence>
<dbReference type="GO" id="GO:0015205">
    <property type="term" value="F:nucleobase transmembrane transporter activity"/>
    <property type="evidence" value="ECO:0007669"/>
    <property type="project" value="TreeGrafter"/>
</dbReference>
<dbReference type="EMBL" id="CP119943">
    <property type="protein sequence ID" value="WFC98138.1"/>
    <property type="molecule type" value="Genomic_DNA"/>
</dbReference>
<evidence type="ECO:0000256" key="7">
    <source>
        <dbReference type="SAM" id="Phobius"/>
    </source>
</evidence>
<protein>
    <recommendedName>
        <fullName evidence="10">Nucleoside transporter</fullName>
    </recommendedName>
</protein>
<comment type="similarity">
    <text evidence="2">Belongs to the SLC29A/ENT transporter (TC 2.A.57) family.</text>
</comment>
<dbReference type="InterPro" id="IPR002259">
    <property type="entry name" value="Eqnu_transpt"/>
</dbReference>
<evidence type="ECO:0000256" key="6">
    <source>
        <dbReference type="ARBA" id="ARBA00023136"/>
    </source>
</evidence>
<feature type="transmembrane region" description="Helical" evidence="7">
    <location>
        <begin position="6"/>
        <end position="24"/>
    </location>
</feature>
<sequence length="308" mass="33509">MGQALQGVFGSMVNFIGTLIAVLLDQSDSRSDITRARENAISAMIVFITTILLQIATRVCFARAAQISSVAKHVKNWELSEPTQSSTSDYESPLQHLLTIQKKIWPWILSVFMIFVVTLGVYPALTAKVRPVSHASPSIWTDVNVFVALHIVVMNIGDLIGRRLPTLTAFFRIRRGLVAVLITGLRFLFIPLFLACNVIPVNGQSKSFALPDFVFLFLVLLLGVTTGCTATSVFLSGPQFLVPNHDGACASEVRASQADDDVEHDPLLYQEEESSTHDAGVASLLLSFWLVMGLTAGSGLSFAVLAMI</sequence>
<dbReference type="GO" id="GO:0000329">
    <property type="term" value="C:fungal-type vacuole membrane"/>
    <property type="evidence" value="ECO:0007669"/>
    <property type="project" value="TreeGrafter"/>
</dbReference>
<organism evidence="8 9">
    <name type="scientific">Malassezia yamatoensis</name>
    <dbReference type="NCBI Taxonomy" id="253288"/>
    <lineage>
        <taxon>Eukaryota</taxon>
        <taxon>Fungi</taxon>
        <taxon>Dikarya</taxon>
        <taxon>Basidiomycota</taxon>
        <taxon>Ustilaginomycotina</taxon>
        <taxon>Malasseziomycetes</taxon>
        <taxon>Malasseziales</taxon>
        <taxon>Malasseziaceae</taxon>
        <taxon>Malassezia</taxon>
    </lineage>
</organism>
<dbReference type="GO" id="GO:0005886">
    <property type="term" value="C:plasma membrane"/>
    <property type="evidence" value="ECO:0007669"/>
    <property type="project" value="TreeGrafter"/>
</dbReference>
<name>A0AAJ5YRW0_9BASI</name>
<dbReference type="Proteomes" id="UP001219567">
    <property type="component" value="Chromosome 1"/>
</dbReference>